<dbReference type="EMBL" id="CP018820">
    <property type="protein sequence ID" value="APR54009.1"/>
    <property type="molecule type" value="Genomic_DNA"/>
</dbReference>
<keyword evidence="2" id="KW-1185">Reference proteome</keyword>
<dbReference type="AlphaFoldDB" id="A0A1L6JDL7"/>
<dbReference type="GeneID" id="44134402"/>
<reference evidence="2" key="1">
    <citation type="submission" date="2016-12" db="EMBL/GenBank/DDBJ databases">
        <title>Whole genome sequencing of Sphingomonas sp. ABOJV.</title>
        <authorList>
            <person name="Conlan S."/>
            <person name="Thomas P.J."/>
            <person name="Mullikin J."/>
            <person name="Palmore T.N."/>
            <person name="Frank K.M."/>
            <person name="Segre J.A."/>
        </authorList>
    </citation>
    <scope>NUCLEOTIDE SEQUENCE [LARGE SCALE GENOMIC DNA]</scope>
    <source>
        <strain evidence="2">ABOJV</strain>
    </source>
</reference>
<accession>A0A1L6JDL7</accession>
<gene>
    <name evidence="1" type="ORF">BRX40_17740</name>
</gene>
<organism evidence="1 2">
    <name type="scientific">Sphingomonas koreensis</name>
    <dbReference type="NCBI Taxonomy" id="93064"/>
    <lineage>
        <taxon>Bacteria</taxon>
        <taxon>Pseudomonadati</taxon>
        <taxon>Pseudomonadota</taxon>
        <taxon>Alphaproteobacteria</taxon>
        <taxon>Sphingomonadales</taxon>
        <taxon>Sphingomonadaceae</taxon>
        <taxon>Sphingomonas</taxon>
    </lineage>
</organism>
<dbReference type="RefSeq" id="WP_075152512.1">
    <property type="nucleotide sequence ID" value="NZ_CP018820.1"/>
</dbReference>
<dbReference type="Proteomes" id="UP000185161">
    <property type="component" value="Chromosome"/>
</dbReference>
<sequence>MKQEGRDVEGDKLDMIGPLLSEIGEEIADIVGGDPNGVFFYVEVIEGCARPSIFREEGDVVRYYYPLDPTLSETVFDVWHSEPDEAKRWSVMEYVIADGKFQASFKYPNEVDVTEPDTDRRDAALQARFGDKPVVYPPMEGMFEFEPDAP</sequence>
<name>A0A1L6JDL7_9SPHN</name>
<evidence type="ECO:0000313" key="2">
    <source>
        <dbReference type="Proteomes" id="UP000185161"/>
    </source>
</evidence>
<dbReference type="STRING" id="93064.BRX40_17740"/>
<protein>
    <submittedName>
        <fullName evidence="1">Uncharacterized protein</fullName>
    </submittedName>
</protein>
<dbReference type="KEGG" id="skr:BRX40_17740"/>
<proteinExistence type="predicted"/>
<evidence type="ECO:0000313" key="1">
    <source>
        <dbReference type="EMBL" id="APR54009.1"/>
    </source>
</evidence>